<keyword evidence="1" id="KW-0812">Transmembrane</keyword>
<protein>
    <submittedName>
        <fullName evidence="2">MFS superfamily sulfate permease-like transporter</fullName>
    </submittedName>
</protein>
<gene>
    <name evidence="2" type="ORF">JOF46_003473</name>
</gene>
<reference evidence="2 3" key="1">
    <citation type="submission" date="2021-03" db="EMBL/GenBank/DDBJ databases">
        <title>Sequencing the genomes of 1000 actinobacteria strains.</title>
        <authorList>
            <person name="Klenk H.-P."/>
        </authorList>
    </citation>
    <scope>NUCLEOTIDE SEQUENCE [LARGE SCALE GENOMIC DNA]</scope>
    <source>
        <strain evidence="2 3">DSM 15454</strain>
    </source>
</reference>
<keyword evidence="3" id="KW-1185">Reference proteome</keyword>
<dbReference type="EMBL" id="JAGIOE010000001">
    <property type="protein sequence ID" value="MBP2375561.1"/>
    <property type="molecule type" value="Genomic_DNA"/>
</dbReference>
<dbReference type="RefSeq" id="WP_209909388.1">
    <property type="nucleotide sequence ID" value="NZ_BAAAMI010000013.1"/>
</dbReference>
<keyword evidence="1" id="KW-0472">Membrane</keyword>
<evidence type="ECO:0000256" key="1">
    <source>
        <dbReference type="SAM" id="Phobius"/>
    </source>
</evidence>
<keyword evidence="1" id="KW-1133">Transmembrane helix</keyword>
<feature type="transmembrane region" description="Helical" evidence="1">
    <location>
        <begin position="43"/>
        <end position="64"/>
    </location>
</feature>
<dbReference type="Proteomes" id="UP000766570">
    <property type="component" value="Unassembled WGS sequence"/>
</dbReference>
<feature type="transmembrane region" description="Helical" evidence="1">
    <location>
        <begin position="70"/>
        <end position="94"/>
    </location>
</feature>
<organism evidence="2 3">
    <name type="scientific">Paeniglutamicibacter psychrophenolicus</name>
    <dbReference type="NCBI Taxonomy" id="257454"/>
    <lineage>
        <taxon>Bacteria</taxon>
        <taxon>Bacillati</taxon>
        <taxon>Actinomycetota</taxon>
        <taxon>Actinomycetes</taxon>
        <taxon>Micrococcales</taxon>
        <taxon>Micrococcaceae</taxon>
        <taxon>Paeniglutamicibacter</taxon>
    </lineage>
</organism>
<feature type="transmembrane region" description="Helical" evidence="1">
    <location>
        <begin position="19"/>
        <end position="36"/>
    </location>
</feature>
<sequence>MSAQQPEANGVSSRNGKPLATWILMLLALAITLLLPDWNGTGALLPAWFMVVPVILGLVGAWLAHRAGRLGWAIASGVLGLVLVPGLLQTITLVSGP</sequence>
<evidence type="ECO:0000313" key="3">
    <source>
        <dbReference type="Proteomes" id="UP000766570"/>
    </source>
</evidence>
<proteinExistence type="predicted"/>
<comment type="caution">
    <text evidence="2">The sequence shown here is derived from an EMBL/GenBank/DDBJ whole genome shotgun (WGS) entry which is preliminary data.</text>
</comment>
<evidence type="ECO:0000313" key="2">
    <source>
        <dbReference type="EMBL" id="MBP2375561.1"/>
    </source>
</evidence>
<name>A0ABS4WH66_9MICC</name>
<accession>A0ABS4WH66</accession>